<gene>
    <name evidence="3" type="ORF">GDO86_020516</name>
</gene>
<feature type="compositionally biased region" description="Polar residues" evidence="2">
    <location>
        <begin position="505"/>
        <end position="528"/>
    </location>
</feature>
<feature type="region of interest" description="Disordered" evidence="2">
    <location>
        <begin position="230"/>
        <end position="322"/>
    </location>
</feature>
<evidence type="ECO:0008006" key="5">
    <source>
        <dbReference type="Google" id="ProtNLM"/>
    </source>
</evidence>
<evidence type="ECO:0000313" key="4">
    <source>
        <dbReference type="Proteomes" id="UP000812440"/>
    </source>
</evidence>
<feature type="compositionally biased region" description="Basic and acidic residues" evidence="2">
    <location>
        <begin position="493"/>
        <end position="504"/>
    </location>
</feature>
<accession>A0A8T2IBI0</accession>
<feature type="compositionally biased region" description="Basic and acidic residues" evidence="2">
    <location>
        <begin position="529"/>
        <end position="541"/>
    </location>
</feature>
<feature type="compositionally biased region" description="Basic and acidic residues" evidence="2">
    <location>
        <begin position="446"/>
        <end position="457"/>
    </location>
</feature>
<dbReference type="SUPFAM" id="SSF48452">
    <property type="entry name" value="TPR-like"/>
    <property type="match status" value="1"/>
</dbReference>
<feature type="repeat" description="TPR" evidence="1">
    <location>
        <begin position="141"/>
        <end position="174"/>
    </location>
</feature>
<feature type="compositionally biased region" description="Low complexity" evidence="2">
    <location>
        <begin position="401"/>
        <end position="414"/>
    </location>
</feature>
<dbReference type="InterPro" id="IPR039190">
    <property type="entry name" value="TTC14"/>
</dbReference>
<sequence>AVKDIDRYHEKLTLSLQKSALPTHQSFVKLGVINSEDLPEYYTAVSYEKVLCQSLAFSNPSTVDFLLGKLGIDESNPPSLIRGLQREKFADQDYAPFLRKKQSSSWALKCVKLGVDYFKVGRHVDAMNEYNKALEIDAQNVEALVARGALYATKGSLNKAIHDFEVALEFCPSHRNAKKYLCQTLVERGGQLEEEDKLGNAESYYNKALTIDTTFMEAKEALNKVRGIMQKSMEKREEPDEKEEKAKEKKIETSAEKLRKLLKEEKRKKKRKRRTSSSSSSSSSDTSYSSSSSGHKHKKKKRRQRHSECSSQSKKRSLNLSYHKEECCSPPIDTSATFLNHCSEIPKMMEEHEKLAFSRTSTNQKVRNRSLSSSSLEFRECIRGRSEDSIDSYHSTKAPGSSSSSRTCSEASSSLGKYKSSRRDSTESYYKKNEDRRRASYSGLPEDAKGLQHRKSDSYLSKYVSSNAKERRSSESTSEPLKPNVQSKSGKSSQKDQRTLESDNRQNGNSAASKSMSGNLMNILNQISEFEKEKGTKQKNK</sequence>
<comment type="caution">
    <text evidence="3">The sequence shown here is derived from an EMBL/GenBank/DDBJ whole genome shotgun (WGS) entry which is preliminary data.</text>
</comment>
<feature type="non-terminal residue" evidence="3">
    <location>
        <position position="1"/>
    </location>
</feature>
<feature type="compositionally biased region" description="Basic residues" evidence="2">
    <location>
        <begin position="266"/>
        <end position="275"/>
    </location>
</feature>
<feature type="compositionally biased region" description="Low complexity" evidence="2">
    <location>
        <begin position="276"/>
        <end position="293"/>
    </location>
</feature>
<keyword evidence="1" id="KW-0802">TPR repeat</keyword>
<keyword evidence="4" id="KW-1185">Reference proteome</keyword>
<dbReference type="SMART" id="SM00028">
    <property type="entry name" value="TPR"/>
    <property type="match status" value="3"/>
</dbReference>
<feature type="compositionally biased region" description="Basic and acidic residues" evidence="2">
    <location>
        <begin position="377"/>
        <end position="388"/>
    </location>
</feature>
<feature type="compositionally biased region" description="Basic and acidic residues" evidence="2">
    <location>
        <begin position="421"/>
        <end position="438"/>
    </location>
</feature>
<dbReference type="AlphaFoldDB" id="A0A8T2IBI0"/>
<feature type="repeat" description="TPR" evidence="1">
    <location>
        <begin position="107"/>
        <end position="140"/>
    </location>
</feature>
<dbReference type="OrthoDB" id="1914839at2759"/>
<dbReference type="Pfam" id="PF13414">
    <property type="entry name" value="TPR_11"/>
    <property type="match status" value="1"/>
</dbReference>
<evidence type="ECO:0000256" key="1">
    <source>
        <dbReference type="PROSITE-ProRule" id="PRU00339"/>
    </source>
</evidence>
<name>A0A8T2IBI0_9PIPI</name>
<dbReference type="Proteomes" id="UP000812440">
    <property type="component" value="Unassembled WGS sequence"/>
</dbReference>
<dbReference type="InterPro" id="IPR011990">
    <property type="entry name" value="TPR-like_helical_dom_sf"/>
</dbReference>
<dbReference type="EMBL" id="JAACNH010008999">
    <property type="protein sequence ID" value="KAG8429322.1"/>
    <property type="molecule type" value="Genomic_DNA"/>
</dbReference>
<feature type="compositionally biased region" description="Basic and acidic residues" evidence="2">
    <location>
        <begin position="232"/>
        <end position="265"/>
    </location>
</feature>
<dbReference type="PANTHER" id="PTHR23184:SF9">
    <property type="entry name" value="TETRATRICOPEPTIDE REPEAT PROTEIN 14"/>
    <property type="match status" value="1"/>
</dbReference>
<feature type="region of interest" description="Disordered" evidence="2">
    <location>
        <begin position="353"/>
        <end position="541"/>
    </location>
</feature>
<dbReference type="InterPro" id="IPR019734">
    <property type="entry name" value="TPR_rpt"/>
</dbReference>
<protein>
    <recommendedName>
        <fullName evidence="5">Tetratricopeptide repeat protein 14</fullName>
    </recommendedName>
</protein>
<feature type="compositionally biased region" description="Basic residues" evidence="2">
    <location>
        <begin position="294"/>
        <end position="305"/>
    </location>
</feature>
<evidence type="ECO:0000313" key="3">
    <source>
        <dbReference type="EMBL" id="KAG8429322.1"/>
    </source>
</evidence>
<organism evidence="3 4">
    <name type="scientific">Hymenochirus boettgeri</name>
    <name type="common">Congo dwarf clawed frog</name>
    <dbReference type="NCBI Taxonomy" id="247094"/>
    <lineage>
        <taxon>Eukaryota</taxon>
        <taxon>Metazoa</taxon>
        <taxon>Chordata</taxon>
        <taxon>Craniata</taxon>
        <taxon>Vertebrata</taxon>
        <taxon>Euteleostomi</taxon>
        <taxon>Amphibia</taxon>
        <taxon>Batrachia</taxon>
        <taxon>Anura</taxon>
        <taxon>Pipoidea</taxon>
        <taxon>Pipidae</taxon>
        <taxon>Pipinae</taxon>
        <taxon>Hymenochirus</taxon>
    </lineage>
</organism>
<dbReference type="PANTHER" id="PTHR23184">
    <property type="entry name" value="TETRATRICOPEPTIDE REPEAT PROTEIN 14"/>
    <property type="match status" value="1"/>
</dbReference>
<evidence type="ECO:0000256" key="2">
    <source>
        <dbReference type="SAM" id="MobiDB-lite"/>
    </source>
</evidence>
<reference evidence="3" key="1">
    <citation type="thesis" date="2020" institute="ProQuest LLC" country="789 East Eisenhower Parkway, Ann Arbor, MI, USA">
        <title>Comparative Genomics and Chromosome Evolution.</title>
        <authorList>
            <person name="Mudd A.B."/>
        </authorList>
    </citation>
    <scope>NUCLEOTIDE SEQUENCE</scope>
    <source>
        <strain evidence="3">Female2</strain>
        <tissue evidence="3">Blood</tissue>
    </source>
</reference>
<proteinExistence type="predicted"/>
<dbReference type="Gene3D" id="1.25.40.10">
    <property type="entry name" value="Tetratricopeptide repeat domain"/>
    <property type="match status" value="1"/>
</dbReference>
<dbReference type="PROSITE" id="PS50005">
    <property type="entry name" value="TPR"/>
    <property type="match status" value="2"/>
</dbReference>